<comment type="subcellular location">
    <subcellularLocation>
        <location evidence="9">Cytoplasm</location>
    </subcellularLocation>
</comment>
<dbReference type="GO" id="GO:0004747">
    <property type="term" value="F:ribokinase activity"/>
    <property type="evidence" value="ECO:0007669"/>
    <property type="project" value="UniProtKB-UniRule"/>
</dbReference>
<dbReference type="Proteomes" id="UP000216311">
    <property type="component" value="Unassembled WGS sequence"/>
</dbReference>
<dbReference type="InterPro" id="IPR002139">
    <property type="entry name" value="Ribo/fructo_kinase"/>
</dbReference>
<protein>
    <recommendedName>
        <fullName evidence="9">Ribokinase</fullName>
        <shortName evidence="9">RK</shortName>
        <ecNumber evidence="9">2.7.1.15</ecNumber>
    </recommendedName>
</protein>
<keyword evidence="1 9" id="KW-0808">Transferase</keyword>
<keyword evidence="4 9" id="KW-0418">Kinase</keyword>
<comment type="function">
    <text evidence="9">Catalyzes the phosphorylation of ribose at O-5 in a reaction requiring ATP and magnesium. The resulting D-ribose-5-phosphate can then be used either for sythesis of nucleotides, histidine, and tryptophan, or as a component of the pentose phosphate pathway.</text>
</comment>
<feature type="active site" description="Proton acceptor" evidence="9">
    <location>
        <position position="239"/>
    </location>
</feature>
<feature type="binding site" evidence="9">
    <location>
        <position position="233"/>
    </location>
    <ligand>
        <name>K(+)</name>
        <dbReference type="ChEBI" id="CHEBI:29103"/>
    </ligand>
</feature>
<dbReference type="InterPro" id="IPR029056">
    <property type="entry name" value="Ribokinase-like"/>
</dbReference>
<dbReference type="Pfam" id="PF00294">
    <property type="entry name" value="PfkB"/>
    <property type="match status" value="1"/>
</dbReference>
<keyword evidence="3 9" id="KW-0547">Nucleotide-binding</keyword>
<comment type="activity regulation">
    <text evidence="9">Activated by a monovalent cation that binds near, but not in, the active site. The most likely occupant of the site in vivo is potassium. Ion binding induces a conformational change that may alter substrate affinity.</text>
</comment>
<evidence type="ECO:0000256" key="8">
    <source>
        <dbReference type="ARBA" id="ARBA00023277"/>
    </source>
</evidence>
<comment type="pathway">
    <text evidence="9">Carbohydrate metabolism; D-ribose degradation; D-ribose 5-phosphate from beta-D-ribopyranose: step 2/2.</text>
</comment>
<dbReference type="CDD" id="cd01174">
    <property type="entry name" value="ribokinase"/>
    <property type="match status" value="1"/>
</dbReference>
<evidence type="ECO:0000256" key="3">
    <source>
        <dbReference type="ARBA" id="ARBA00022741"/>
    </source>
</evidence>
<feature type="binding site" evidence="9">
    <location>
        <position position="239"/>
    </location>
    <ligand>
        <name>substrate</name>
    </ligand>
</feature>
<feature type="binding site" evidence="9">
    <location>
        <position position="175"/>
    </location>
    <ligand>
        <name>ATP</name>
        <dbReference type="ChEBI" id="CHEBI:30616"/>
    </ligand>
</feature>
<keyword evidence="8 9" id="KW-0119">Carbohydrate metabolism</keyword>
<organism evidence="12 13">
    <name type="scientific">Enemella dayhoffiae</name>
    <dbReference type="NCBI Taxonomy" id="2016507"/>
    <lineage>
        <taxon>Bacteria</taxon>
        <taxon>Bacillati</taxon>
        <taxon>Actinomycetota</taxon>
        <taxon>Actinomycetes</taxon>
        <taxon>Propionibacteriales</taxon>
        <taxon>Propionibacteriaceae</taxon>
        <taxon>Enemella</taxon>
    </lineage>
</organism>
<comment type="caution">
    <text evidence="9">Lacks conserved residue(s) required for the propagation of feature annotation.</text>
</comment>
<accession>A0A255HFU0</accession>
<dbReference type="AlphaFoldDB" id="A0A255HFU0"/>
<feature type="binding site" evidence="9">
    <location>
        <begin position="238"/>
        <end position="239"/>
    </location>
    <ligand>
        <name>ATP</name>
        <dbReference type="ChEBI" id="CHEBI:30616"/>
    </ligand>
</feature>
<keyword evidence="2 9" id="KW-0479">Metal-binding</keyword>
<dbReference type="InterPro" id="IPR011877">
    <property type="entry name" value="Ribokinase"/>
</dbReference>
<comment type="catalytic activity">
    <reaction evidence="9">
        <text>D-ribose + ATP = D-ribose 5-phosphate + ADP + H(+)</text>
        <dbReference type="Rhea" id="RHEA:13697"/>
        <dbReference type="ChEBI" id="CHEBI:15378"/>
        <dbReference type="ChEBI" id="CHEBI:30616"/>
        <dbReference type="ChEBI" id="CHEBI:47013"/>
        <dbReference type="ChEBI" id="CHEBI:78346"/>
        <dbReference type="ChEBI" id="CHEBI:456216"/>
        <dbReference type="EC" id="2.7.1.15"/>
    </reaction>
</comment>
<gene>
    <name evidence="9" type="primary">rbsK</name>
    <name evidence="12" type="ORF">CGZ93_00280</name>
</gene>
<dbReference type="SUPFAM" id="SSF53613">
    <property type="entry name" value="Ribokinase-like"/>
    <property type="match status" value="1"/>
</dbReference>
<dbReference type="EC" id="2.7.1.15" evidence="9"/>
<name>A0A255HFU0_9ACTN</name>
<evidence type="ECO:0000313" key="13">
    <source>
        <dbReference type="Proteomes" id="UP000216311"/>
    </source>
</evidence>
<dbReference type="InterPro" id="IPR011611">
    <property type="entry name" value="PfkB_dom"/>
</dbReference>
<evidence type="ECO:0000256" key="2">
    <source>
        <dbReference type="ARBA" id="ARBA00022723"/>
    </source>
</evidence>
<comment type="caution">
    <text evidence="12">The sequence shown here is derived from an EMBL/GenBank/DDBJ whole genome shotgun (WGS) entry which is preliminary data.</text>
</comment>
<evidence type="ECO:0000256" key="5">
    <source>
        <dbReference type="ARBA" id="ARBA00022840"/>
    </source>
</evidence>
<evidence type="ECO:0000256" key="6">
    <source>
        <dbReference type="ARBA" id="ARBA00022842"/>
    </source>
</evidence>
<comment type="subunit">
    <text evidence="9">Homodimer.</text>
</comment>
<evidence type="ECO:0000256" key="10">
    <source>
        <dbReference type="SAM" id="MobiDB-lite"/>
    </source>
</evidence>
<feature type="binding site" evidence="9">
    <location>
        <position position="272"/>
    </location>
    <ligand>
        <name>K(+)</name>
        <dbReference type="ChEBI" id="CHEBI:29103"/>
    </ligand>
</feature>
<evidence type="ECO:0000256" key="9">
    <source>
        <dbReference type="HAMAP-Rule" id="MF_01987"/>
    </source>
</evidence>
<evidence type="ECO:0000256" key="7">
    <source>
        <dbReference type="ARBA" id="ARBA00022958"/>
    </source>
</evidence>
<comment type="cofactor">
    <cofactor evidence="9">
        <name>Mg(2+)</name>
        <dbReference type="ChEBI" id="CHEBI:18420"/>
    </cofactor>
    <text evidence="9">Requires a divalent cation, most likely magnesium in vivo, as an electrophilic catalyst to aid phosphoryl group transfer. It is the chelate of the metal and the nucleotide that is the actual substrate.</text>
</comment>
<dbReference type="HAMAP" id="MF_01987">
    <property type="entry name" value="Ribokinase"/>
    <property type="match status" value="1"/>
</dbReference>
<keyword evidence="9" id="KW-0963">Cytoplasm</keyword>
<evidence type="ECO:0000256" key="4">
    <source>
        <dbReference type="ARBA" id="ARBA00022777"/>
    </source>
</evidence>
<feature type="binding site" evidence="9">
    <location>
        <position position="274"/>
    </location>
    <ligand>
        <name>K(+)</name>
        <dbReference type="ChEBI" id="CHEBI:29103"/>
    </ligand>
</feature>
<keyword evidence="5 9" id="KW-0067">ATP-binding</keyword>
<feature type="binding site" evidence="9">
    <location>
        <position position="278"/>
    </location>
    <ligand>
        <name>K(+)</name>
        <dbReference type="ChEBI" id="CHEBI:29103"/>
    </ligand>
</feature>
<evidence type="ECO:0000259" key="11">
    <source>
        <dbReference type="Pfam" id="PF00294"/>
    </source>
</evidence>
<dbReference type="EMBL" id="NMVQ01000001">
    <property type="protein sequence ID" value="OYO25344.1"/>
    <property type="molecule type" value="Genomic_DNA"/>
</dbReference>
<dbReference type="OrthoDB" id="9775849at2"/>
<feature type="domain" description="Carbohydrate kinase PfkB" evidence="11">
    <location>
        <begin position="2"/>
        <end position="281"/>
    </location>
</feature>
<proteinExistence type="inferred from homology"/>
<keyword evidence="6 9" id="KW-0460">Magnesium</keyword>
<dbReference type="Gene3D" id="3.40.1190.20">
    <property type="match status" value="1"/>
</dbReference>
<dbReference type="PANTHER" id="PTHR10584:SF166">
    <property type="entry name" value="RIBOKINASE"/>
    <property type="match status" value="1"/>
</dbReference>
<dbReference type="PRINTS" id="PR00990">
    <property type="entry name" value="RIBOKINASE"/>
</dbReference>
<feature type="binding site" evidence="9">
    <location>
        <position position="131"/>
    </location>
    <ligand>
        <name>substrate</name>
    </ligand>
</feature>
<keyword evidence="13" id="KW-1185">Reference proteome</keyword>
<reference evidence="12 13" key="1">
    <citation type="submission" date="2017-07" db="EMBL/GenBank/DDBJ databases">
        <title>Draft whole genome sequences of clinical Proprionibacteriaceae strains.</title>
        <authorList>
            <person name="Bernier A.-M."/>
            <person name="Bernard K."/>
            <person name="Domingo M.-C."/>
        </authorList>
    </citation>
    <scope>NUCLEOTIDE SEQUENCE [LARGE SCALE GENOMIC DNA]</scope>
    <source>
        <strain evidence="12 13">NML 130396</strain>
    </source>
</reference>
<dbReference type="GO" id="GO:0046872">
    <property type="term" value="F:metal ion binding"/>
    <property type="evidence" value="ECO:0007669"/>
    <property type="project" value="UniProtKB-KW"/>
</dbReference>
<feature type="binding site" evidence="9">
    <location>
        <position position="235"/>
    </location>
    <ligand>
        <name>K(+)</name>
        <dbReference type="ChEBI" id="CHEBI:29103"/>
    </ligand>
</feature>
<feature type="binding site" evidence="9">
    <location>
        <position position="269"/>
    </location>
    <ligand>
        <name>K(+)</name>
        <dbReference type="ChEBI" id="CHEBI:29103"/>
    </ligand>
</feature>
<dbReference type="GO" id="GO:0005829">
    <property type="term" value="C:cytosol"/>
    <property type="evidence" value="ECO:0007669"/>
    <property type="project" value="TreeGrafter"/>
</dbReference>
<dbReference type="GO" id="GO:0005524">
    <property type="term" value="F:ATP binding"/>
    <property type="evidence" value="ECO:0007669"/>
    <property type="project" value="UniProtKB-UniRule"/>
</dbReference>
<evidence type="ECO:0000313" key="12">
    <source>
        <dbReference type="EMBL" id="OYO25344.1"/>
    </source>
</evidence>
<feature type="binding site" evidence="9">
    <location>
        <begin position="30"/>
        <end position="34"/>
    </location>
    <ligand>
        <name>substrate</name>
    </ligand>
</feature>
<dbReference type="PANTHER" id="PTHR10584">
    <property type="entry name" value="SUGAR KINASE"/>
    <property type="match status" value="1"/>
</dbReference>
<keyword evidence="7 9" id="KW-0630">Potassium</keyword>
<feature type="binding site" evidence="9">
    <location>
        <begin position="2"/>
        <end position="4"/>
    </location>
    <ligand>
        <name>substrate</name>
    </ligand>
</feature>
<dbReference type="GO" id="GO:0019303">
    <property type="term" value="P:D-ribose catabolic process"/>
    <property type="evidence" value="ECO:0007669"/>
    <property type="project" value="UniProtKB-UniRule"/>
</dbReference>
<sequence>MNADLTVRTPRLPHGGETVTGSELEINPGGKSSNQAAAAALLGADVALVAQVGADAHGDLLLEEARRAGVDVDRVGRLSGVATGTAMIAVDDAGENFIIISPGANGRMAVHHVHEHAELFDQAGLLCLCLEVGQDVVLAAAQQAARRGVPVLLNLSPSAPVPDELLRATEVLLVNEHELADLAGSAVPLDQAAETLAGKGIRRAVITLGAEGALVIDGDHSERVAGVRVEAVDTTGCGDAFTGALAHRLVEGDDLVAAARVAVRVAGIAATKPGAQRSYPTADELTAGPED</sequence>
<feature type="binding site" evidence="9">
    <location>
        <begin position="207"/>
        <end position="212"/>
    </location>
    <ligand>
        <name>ATP</name>
        <dbReference type="ChEBI" id="CHEBI:30616"/>
    </ligand>
</feature>
<feature type="region of interest" description="Disordered" evidence="10">
    <location>
        <begin position="1"/>
        <end position="24"/>
    </location>
</feature>
<dbReference type="UniPathway" id="UPA00916">
    <property type="reaction ID" value="UER00889"/>
</dbReference>
<evidence type="ECO:0000256" key="1">
    <source>
        <dbReference type="ARBA" id="ARBA00022679"/>
    </source>
</evidence>
<comment type="similarity">
    <text evidence="9">Belongs to the carbohydrate kinase PfkB family. Ribokinase subfamily.</text>
</comment>